<organism evidence="1 2">
    <name type="scientific">Pseudomonas frederiksbergensis</name>
    <dbReference type="NCBI Taxonomy" id="104087"/>
    <lineage>
        <taxon>Bacteria</taxon>
        <taxon>Pseudomonadati</taxon>
        <taxon>Pseudomonadota</taxon>
        <taxon>Gammaproteobacteria</taxon>
        <taxon>Pseudomonadales</taxon>
        <taxon>Pseudomonadaceae</taxon>
        <taxon>Pseudomonas</taxon>
    </lineage>
</organism>
<evidence type="ECO:0000313" key="1">
    <source>
        <dbReference type="EMBL" id="RON54618.1"/>
    </source>
</evidence>
<evidence type="ECO:0000313" key="2">
    <source>
        <dbReference type="Proteomes" id="UP000283627"/>
    </source>
</evidence>
<protein>
    <recommendedName>
        <fullName evidence="3">Binary cytotoxin component</fullName>
    </recommendedName>
</protein>
<name>A0A423KL64_9PSED</name>
<accession>A0A423KL64</accession>
<evidence type="ECO:0008006" key="3">
    <source>
        <dbReference type="Google" id="ProtNLM"/>
    </source>
</evidence>
<gene>
    <name evidence="1" type="ORF">BK665_09830</name>
</gene>
<comment type="caution">
    <text evidence="1">The sequence shown here is derived from an EMBL/GenBank/DDBJ whole genome shotgun (WGS) entry which is preliminary data.</text>
</comment>
<dbReference type="EMBL" id="MOBP01000006">
    <property type="protein sequence ID" value="RON54618.1"/>
    <property type="molecule type" value="Genomic_DNA"/>
</dbReference>
<proteinExistence type="predicted"/>
<reference evidence="1 2" key="1">
    <citation type="submission" date="2016-10" db="EMBL/GenBank/DDBJ databases">
        <title>Comparative genome analysis of multiple Pseudomonas spp. focuses on biocontrol and plant growth promoting traits.</title>
        <authorList>
            <person name="Tao X.-Y."/>
            <person name="Taylor C.G."/>
        </authorList>
    </citation>
    <scope>NUCLEOTIDE SEQUENCE [LARGE SCALE GENOMIC DNA]</scope>
    <source>
        <strain evidence="1 2">39A2</strain>
    </source>
</reference>
<dbReference type="InterPro" id="IPR047760">
    <property type="entry name" value="XaxB-like"/>
</dbReference>
<dbReference type="OrthoDB" id="6851888at2"/>
<dbReference type="NCBIfam" id="NF033927">
    <property type="entry name" value="alph_xenorhab_B"/>
    <property type="match status" value="1"/>
</dbReference>
<dbReference type="RefSeq" id="WP_123405197.1">
    <property type="nucleotide sequence ID" value="NZ_MOBP01000006.1"/>
</dbReference>
<dbReference type="AlphaFoldDB" id="A0A423KL64"/>
<dbReference type="Proteomes" id="UP000283627">
    <property type="component" value="Unassembled WGS sequence"/>
</dbReference>
<sequence length="333" mass="37026">MSTPAYVAPDFALIRDSREAIRYQSIVGSANLYIKALSDELIGLNAAVSSTDQLFANAITSAITALETQDLHENLEALAVLTGREADAGVKNAIKLYSTTANQLMELCTSQIAQLHTQLQHGLFNVQSITISNNRFRLAELADKQVGLDEELSAEQVPLDTLRDDEDILNEAIKVFEKQSFIDRLKPLLEQLMALIGDKPETPQTAAMKAGLIVANKFLDEANELTQYRDLLKARQIIQTRIDQRQARVTSLNAQLRDVHDKTRQLNDTQKVVPHQQVYVREADKLVAALSAFLKAVMPSSNEDMLSTGNRLIGQSQALHAYMNVLQGRWMRG</sequence>